<dbReference type="EC" id="2.3.1.61" evidence="2"/>
<evidence type="ECO:0000313" key="9">
    <source>
        <dbReference type="Proteomes" id="UP001589867"/>
    </source>
</evidence>
<keyword evidence="4" id="KW-0560">Oxidoreductase</keyword>
<sequence length="660" mass="70506">MSVPEGLGDLVEMYRRMERIRCFETRASQLYRDGKVPGFVHLAIGQEATAVGACFDLRPQDTITSTHRGHGHALARGLTSGEMFAELMGRETGVCRGRGGSMHIADPARGIFGANGIVGAGIPIAAGAAFAARYRGTDGIVVAFLGDGAIATGAFHEAANLAALWKLPLVLFCENNGFSEFSRFEDQHPVGLAERATGYGLRFRQVDGNDVAAVRTAMTEVVADVRAGNGPYLVEAVTLRHRGHYEGDPQLYRAENDPALLDAADPLGIAQRTLRDLGVEEHVLDEVRAQVDAEIEDAVRIAEAAPLPSPSALHDGVIVVREPSPPAVLEPLAQVGAETWKLFQAVGEALRVELDEDPSVFLAGIDVGRGGNVFGITRGLAEQFPGRLWDTPISETAIMGLGTGAAMAGLRPVVELMYFDFLGVCLDQLMNQAAKLRYMTGGRVPMALTVRTQFGAGRSSGAQHSQSLEALLAHIPGLTVLMPSTPEDAYGLLRSAIRDPNPVVFVENRLQYGMKGPRVPREHLVPIGRAAIRREGSDVTIVSYSRLSIVCVEAAQELAAEGISCEVIDLRTIAPLDVSTVLASVAKTSRLLIVHEAARDFGVGAEIAARVAAEGLWYLDAPITRVGAASTPAPYSPPLEGEWLPGKEDVLRAARELARF</sequence>
<dbReference type="SMART" id="SM00861">
    <property type="entry name" value="Transket_pyr"/>
    <property type="match status" value="1"/>
</dbReference>
<accession>A0ABV6M6H7</accession>
<reference evidence="8 9" key="1">
    <citation type="submission" date="2024-09" db="EMBL/GenBank/DDBJ databases">
        <authorList>
            <person name="Sun Q."/>
            <person name="Mori K."/>
        </authorList>
    </citation>
    <scope>NUCLEOTIDE SEQUENCE [LARGE SCALE GENOMIC DNA]</scope>
    <source>
        <strain evidence="8 9">TBRC 3947</strain>
    </source>
</reference>
<dbReference type="PANTHER" id="PTHR43257:SF2">
    <property type="entry name" value="PYRUVATE DEHYDROGENASE E1 COMPONENT SUBUNIT BETA"/>
    <property type="match status" value="1"/>
</dbReference>
<dbReference type="CDD" id="cd07036">
    <property type="entry name" value="TPP_PYR_E1-PDHc-beta_like"/>
    <property type="match status" value="1"/>
</dbReference>
<keyword evidence="9" id="KW-1185">Reference proteome</keyword>
<evidence type="ECO:0000256" key="3">
    <source>
        <dbReference type="ARBA" id="ARBA00022532"/>
    </source>
</evidence>
<dbReference type="RefSeq" id="WP_377253463.1">
    <property type="nucleotide sequence ID" value="NZ_JBHLUH010000042.1"/>
</dbReference>
<dbReference type="Pfam" id="PF02780">
    <property type="entry name" value="Transketolase_C"/>
    <property type="match status" value="1"/>
</dbReference>
<evidence type="ECO:0000259" key="7">
    <source>
        <dbReference type="SMART" id="SM00861"/>
    </source>
</evidence>
<feature type="domain" description="Transketolase-like pyrimidine-binding" evidence="7">
    <location>
        <begin position="340"/>
        <end position="514"/>
    </location>
</feature>
<comment type="caution">
    <text evidence="8">The sequence shown here is derived from an EMBL/GenBank/DDBJ whole genome shotgun (WGS) entry which is preliminary data.</text>
</comment>
<dbReference type="EMBL" id="JBHLUH010000042">
    <property type="protein sequence ID" value="MFC0530306.1"/>
    <property type="molecule type" value="Genomic_DNA"/>
</dbReference>
<protein>
    <recommendedName>
        <fullName evidence="2">dihydrolipoyllysine-residue succinyltransferase</fullName>
        <ecNumber evidence="2">2.3.1.61</ecNumber>
    </recommendedName>
</protein>
<dbReference type="Gene3D" id="3.40.50.920">
    <property type="match status" value="1"/>
</dbReference>
<keyword evidence="3" id="KW-0816">Tricarboxylic acid cycle</keyword>
<dbReference type="InterPro" id="IPR005475">
    <property type="entry name" value="Transketolase-like_Pyr-bd"/>
</dbReference>
<dbReference type="SUPFAM" id="SSF52922">
    <property type="entry name" value="TK C-terminal domain-like"/>
    <property type="match status" value="1"/>
</dbReference>
<name>A0ABV6M6H7_9ACTN</name>
<dbReference type="Pfam" id="PF02779">
    <property type="entry name" value="Transket_pyr"/>
    <property type="match status" value="1"/>
</dbReference>
<comment type="catalytic activity">
    <reaction evidence="6">
        <text>N(6)-[(R)-lipoyl]-L-lysyl-[protein] + 2-oxoglutarate + H(+) = N(6)-[(R)-S(8)-succinyldihydrolipoyl]-L-lysyl-[protein] + CO2</text>
        <dbReference type="Rhea" id="RHEA:12188"/>
        <dbReference type="Rhea" id="RHEA-COMP:10474"/>
        <dbReference type="Rhea" id="RHEA-COMP:20092"/>
        <dbReference type="ChEBI" id="CHEBI:15378"/>
        <dbReference type="ChEBI" id="CHEBI:16526"/>
        <dbReference type="ChEBI" id="CHEBI:16810"/>
        <dbReference type="ChEBI" id="CHEBI:83099"/>
        <dbReference type="ChEBI" id="CHEBI:83120"/>
        <dbReference type="EC" id="1.2.4.2"/>
    </reaction>
</comment>
<evidence type="ECO:0000256" key="5">
    <source>
        <dbReference type="ARBA" id="ARBA00023052"/>
    </source>
</evidence>
<dbReference type="InterPro" id="IPR009014">
    <property type="entry name" value="Transketo_C/PFOR_II"/>
</dbReference>
<evidence type="ECO:0000256" key="4">
    <source>
        <dbReference type="ARBA" id="ARBA00023002"/>
    </source>
</evidence>
<dbReference type="Proteomes" id="UP001589867">
    <property type="component" value="Unassembled WGS sequence"/>
</dbReference>
<comment type="cofactor">
    <cofactor evidence="1">
        <name>thiamine diphosphate</name>
        <dbReference type="ChEBI" id="CHEBI:58937"/>
    </cofactor>
</comment>
<proteinExistence type="predicted"/>
<evidence type="ECO:0000313" key="8">
    <source>
        <dbReference type="EMBL" id="MFC0530306.1"/>
    </source>
</evidence>
<dbReference type="InterPro" id="IPR033248">
    <property type="entry name" value="Transketolase_C"/>
</dbReference>
<evidence type="ECO:0000256" key="2">
    <source>
        <dbReference type="ARBA" id="ARBA00012945"/>
    </source>
</evidence>
<dbReference type="InterPro" id="IPR001017">
    <property type="entry name" value="DH_E1"/>
</dbReference>
<evidence type="ECO:0000256" key="1">
    <source>
        <dbReference type="ARBA" id="ARBA00001964"/>
    </source>
</evidence>
<dbReference type="CDD" id="cd02000">
    <property type="entry name" value="TPP_E1_PDC_ADC_BCADC"/>
    <property type="match status" value="1"/>
</dbReference>
<dbReference type="Gene3D" id="3.40.50.970">
    <property type="match status" value="2"/>
</dbReference>
<organism evidence="8 9">
    <name type="scientific">Phytohabitans kaempferiae</name>
    <dbReference type="NCBI Taxonomy" id="1620943"/>
    <lineage>
        <taxon>Bacteria</taxon>
        <taxon>Bacillati</taxon>
        <taxon>Actinomycetota</taxon>
        <taxon>Actinomycetes</taxon>
        <taxon>Micromonosporales</taxon>
        <taxon>Micromonosporaceae</taxon>
    </lineage>
</organism>
<dbReference type="PANTHER" id="PTHR43257">
    <property type="entry name" value="PYRUVATE DEHYDROGENASE E1 COMPONENT BETA SUBUNIT"/>
    <property type="match status" value="1"/>
</dbReference>
<gene>
    <name evidence="8" type="ORF">ACFFIA_21825</name>
</gene>
<dbReference type="InterPro" id="IPR029061">
    <property type="entry name" value="THDP-binding"/>
</dbReference>
<dbReference type="Pfam" id="PF00676">
    <property type="entry name" value="E1_dh"/>
    <property type="match status" value="1"/>
</dbReference>
<keyword evidence="5" id="KW-0786">Thiamine pyrophosphate</keyword>
<dbReference type="NCBIfam" id="NF006667">
    <property type="entry name" value="PRK09212.1"/>
    <property type="match status" value="1"/>
</dbReference>
<keyword evidence="8" id="KW-0670">Pyruvate</keyword>
<dbReference type="SUPFAM" id="SSF52518">
    <property type="entry name" value="Thiamin diphosphate-binding fold (THDP-binding)"/>
    <property type="match status" value="2"/>
</dbReference>
<evidence type="ECO:0000256" key="6">
    <source>
        <dbReference type="ARBA" id="ARBA00051911"/>
    </source>
</evidence>